<dbReference type="Pfam" id="PF07782">
    <property type="entry name" value="DC_STAMP"/>
    <property type="match status" value="1"/>
</dbReference>
<evidence type="ECO:0000256" key="3">
    <source>
        <dbReference type="ARBA" id="ARBA00022989"/>
    </source>
</evidence>
<feature type="domain" description="Dendritic cell-specific transmembrane protein-like" evidence="6">
    <location>
        <begin position="1"/>
        <end position="84"/>
    </location>
</feature>
<evidence type="ECO:0000259" key="6">
    <source>
        <dbReference type="Pfam" id="PF07782"/>
    </source>
</evidence>
<dbReference type="InterPro" id="IPR051856">
    <property type="entry name" value="CSR-E3_Ligase_Protein"/>
</dbReference>
<evidence type="ECO:0000256" key="4">
    <source>
        <dbReference type="ARBA" id="ARBA00023136"/>
    </source>
</evidence>
<sequence>MIASLVRSVIKGFNVRKRIKMEHSNLLCLPQPTSIPASSIYKIYFTFLCVFLMVIFNGYLRRMRRVCCALFFRKHEKRRVLYLYNESLRQRRAFFKFKKARASRLVKENRLSEDSNILLILRLRFPRYFRWLVIFPMARRKCLICKEPEERNWPKHACPDCPYVFCQECWDMIDHNCYLCYPLPQEEQDQSDDGFEWNKSE</sequence>
<feature type="transmembrane region" description="Helical" evidence="5">
    <location>
        <begin position="40"/>
        <end position="60"/>
    </location>
</feature>
<feature type="domain" description="E3 ubiquitin-protein ligase DCST1-like C-terminal" evidence="7">
    <location>
        <begin position="140"/>
        <end position="182"/>
    </location>
</feature>
<dbReference type="AlphaFoldDB" id="A0A3Q0IT28"/>
<dbReference type="KEGG" id="dci:103509228"/>
<evidence type="ECO:0000256" key="5">
    <source>
        <dbReference type="SAM" id="Phobius"/>
    </source>
</evidence>
<dbReference type="InterPro" id="IPR012858">
    <property type="entry name" value="DC_STAMP-like"/>
</dbReference>
<dbReference type="GO" id="GO:0016020">
    <property type="term" value="C:membrane"/>
    <property type="evidence" value="ECO:0007669"/>
    <property type="project" value="UniProtKB-SubCell"/>
</dbReference>
<keyword evidence="8" id="KW-1185">Reference proteome</keyword>
<accession>A0A3Q0IT28</accession>
<dbReference type="STRING" id="121845.A0A3Q0IT28"/>
<reference evidence="9" key="1">
    <citation type="submission" date="2025-08" db="UniProtKB">
        <authorList>
            <consortium name="RefSeq"/>
        </authorList>
    </citation>
    <scope>IDENTIFICATION</scope>
</reference>
<keyword evidence="3 5" id="KW-1133">Transmembrane helix</keyword>
<dbReference type="InterPro" id="IPR058842">
    <property type="entry name" value="DCST1_C"/>
</dbReference>
<dbReference type="OMA" id="CRPCWRD"/>
<comment type="subcellular location">
    <subcellularLocation>
        <location evidence="1">Membrane</location>
        <topology evidence="1">Multi-pass membrane protein</topology>
    </subcellularLocation>
</comment>
<organism evidence="8 9">
    <name type="scientific">Diaphorina citri</name>
    <name type="common">Asian citrus psyllid</name>
    <dbReference type="NCBI Taxonomy" id="121845"/>
    <lineage>
        <taxon>Eukaryota</taxon>
        <taxon>Metazoa</taxon>
        <taxon>Ecdysozoa</taxon>
        <taxon>Arthropoda</taxon>
        <taxon>Hexapoda</taxon>
        <taxon>Insecta</taxon>
        <taxon>Pterygota</taxon>
        <taxon>Neoptera</taxon>
        <taxon>Paraneoptera</taxon>
        <taxon>Hemiptera</taxon>
        <taxon>Sternorrhyncha</taxon>
        <taxon>Psylloidea</taxon>
        <taxon>Psyllidae</taxon>
        <taxon>Diaphorininae</taxon>
        <taxon>Diaphorina</taxon>
    </lineage>
</organism>
<dbReference type="SUPFAM" id="SSF57903">
    <property type="entry name" value="FYVE/PHD zinc finger"/>
    <property type="match status" value="1"/>
</dbReference>
<evidence type="ECO:0000313" key="9">
    <source>
        <dbReference type="RefSeq" id="XP_026679427.1"/>
    </source>
</evidence>
<dbReference type="PANTHER" id="PTHR21041:SF17">
    <property type="entry name" value="E3 UBIQUITIN-PROTEIN LIGASE DCST1"/>
    <property type="match status" value="1"/>
</dbReference>
<dbReference type="InterPro" id="IPR011011">
    <property type="entry name" value="Znf_FYVE_PHD"/>
</dbReference>
<name>A0A3Q0IT28_DIACI</name>
<keyword evidence="4 5" id="KW-0472">Membrane</keyword>
<dbReference type="PaxDb" id="121845-A0A3Q0IT28"/>
<gene>
    <name evidence="9" type="primary">LOC103509228</name>
</gene>
<dbReference type="RefSeq" id="XP_026679427.1">
    <property type="nucleotide sequence ID" value="XM_026823626.1"/>
</dbReference>
<protein>
    <submittedName>
        <fullName evidence="9">E3 ubiquitin-protein ligase DCST1</fullName>
    </submittedName>
</protein>
<dbReference type="Proteomes" id="UP000079169">
    <property type="component" value="Unplaced"/>
</dbReference>
<dbReference type="GeneID" id="103509228"/>
<dbReference type="PANTHER" id="PTHR21041">
    <property type="entry name" value="DENDRITIC CELL-SPECIFIC TRANSMEMBRANE PROTEIN"/>
    <property type="match status" value="1"/>
</dbReference>
<keyword evidence="2 5" id="KW-0812">Transmembrane</keyword>
<evidence type="ECO:0000256" key="1">
    <source>
        <dbReference type="ARBA" id="ARBA00004141"/>
    </source>
</evidence>
<evidence type="ECO:0000256" key="2">
    <source>
        <dbReference type="ARBA" id="ARBA00022692"/>
    </source>
</evidence>
<dbReference type="Pfam" id="PF26037">
    <property type="entry name" value="zf-RING_DCST1_C"/>
    <property type="match status" value="1"/>
</dbReference>
<evidence type="ECO:0000313" key="8">
    <source>
        <dbReference type="Proteomes" id="UP000079169"/>
    </source>
</evidence>
<proteinExistence type="predicted"/>
<evidence type="ECO:0000259" key="7">
    <source>
        <dbReference type="Pfam" id="PF26037"/>
    </source>
</evidence>